<dbReference type="Proteomes" id="UP000078046">
    <property type="component" value="Unassembled WGS sequence"/>
</dbReference>
<keyword evidence="5" id="KW-0418">Kinase</keyword>
<dbReference type="OrthoDB" id="6718656at2759"/>
<accession>A0A177AUW2</accession>
<feature type="domain" description="Protein kinase" evidence="4">
    <location>
        <begin position="166"/>
        <end position="447"/>
    </location>
</feature>
<keyword evidence="1" id="KW-0677">Repeat</keyword>
<gene>
    <name evidence="5" type="ORF">A3Q56_07286</name>
</gene>
<dbReference type="SUPFAM" id="SSF56112">
    <property type="entry name" value="Protein kinase-like (PK-like)"/>
    <property type="match status" value="1"/>
</dbReference>
<comment type="caution">
    <text evidence="5">The sequence shown here is derived from an EMBL/GenBank/DDBJ whole genome shotgun (WGS) entry which is preliminary data.</text>
</comment>
<dbReference type="InterPro" id="IPR001245">
    <property type="entry name" value="Ser-Thr/Tyr_kinase_cat_dom"/>
</dbReference>
<dbReference type="Pfam" id="PF12796">
    <property type="entry name" value="Ank_2"/>
    <property type="match status" value="1"/>
</dbReference>
<dbReference type="Gene3D" id="3.30.200.20">
    <property type="entry name" value="Phosphorylase Kinase, domain 1"/>
    <property type="match status" value="1"/>
</dbReference>
<dbReference type="PRINTS" id="PR01415">
    <property type="entry name" value="ANKYRIN"/>
</dbReference>
<keyword evidence="6" id="KW-1185">Reference proteome</keyword>
<evidence type="ECO:0000256" key="1">
    <source>
        <dbReference type="ARBA" id="ARBA00022737"/>
    </source>
</evidence>
<dbReference type="PIRSF" id="PIRSF000654">
    <property type="entry name" value="Integrin-linked_kinase"/>
    <property type="match status" value="1"/>
</dbReference>
<dbReference type="GO" id="GO:0004672">
    <property type="term" value="F:protein kinase activity"/>
    <property type="evidence" value="ECO:0007669"/>
    <property type="project" value="InterPro"/>
</dbReference>
<feature type="repeat" description="ANK" evidence="3">
    <location>
        <begin position="105"/>
        <end position="137"/>
    </location>
</feature>
<dbReference type="InterPro" id="IPR011009">
    <property type="entry name" value="Kinase-like_dom_sf"/>
</dbReference>
<feature type="repeat" description="ANK" evidence="3">
    <location>
        <begin position="72"/>
        <end position="104"/>
    </location>
</feature>
<proteinExistence type="predicted"/>
<dbReference type="SMART" id="SM00248">
    <property type="entry name" value="ANK"/>
    <property type="match status" value="3"/>
</dbReference>
<organism evidence="5 6">
    <name type="scientific">Intoshia linei</name>
    <dbReference type="NCBI Taxonomy" id="1819745"/>
    <lineage>
        <taxon>Eukaryota</taxon>
        <taxon>Metazoa</taxon>
        <taxon>Spiralia</taxon>
        <taxon>Lophotrochozoa</taxon>
        <taxon>Mesozoa</taxon>
        <taxon>Orthonectida</taxon>
        <taxon>Rhopaluridae</taxon>
        <taxon>Intoshia</taxon>
    </lineage>
</organism>
<dbReference type="PROSITE" id="PS50088">
    <property type="entry name" value="ANK_REPEAT"/>
    <property type="match status" value="3"/>
</dbReference>
<dbReference type="EMBL" id="LWCA01001498">
    <property type="protein sequence ID" value="OAF65004.1"/>
    <property type="molecule type" value="Genomic_DNA"/>
</dbReference>
<evidence type="ECO:0000259" key="4">
    <source>
        <dbReference type="PROSITE" id="PS50011"/>
    </source>
</evidence>
<dbReference type="AlphaFoldDB" id="A0A177AUW2"/>
<dbReference type="PROSITE" id="PS50297">
    <property type="entry name" value="ANK_REP_REGION"/>
    <property type="match status" value="3"/>
</dbReference>
<dbReference type="InterPro" id="IPR002110">
    <property type="entry name" value="Ankyrin_rpt"/>
</dbReference>
<feature type="repeat" description="ANK" evidence="3">
    <location>
        <begin position="39"/>
        <end position="71"/>
    </location>
</feature>
<keyword evidence="5" id="KW-0401">Integrin</keyword>
<keyword evidence="2 3" id="KW-0040">ANK repeat</keyword>
<reference evidence="5 6" key="1">
    <citation type="submission" date="2016-04" db="EMBL/GenBank/DDBJ databases">
        <title>The genome of Intoshia linei affirms orthonectids as highly simplified spiralians.</title>
        <authorList>
            <person name="Mikhailov K.V."/>
            <person name="Slusarev G.S."/>
            <person name="Nikitin M.A."/>
            <person name="Logacheva M.D."/>
            <person name="Penin A."/>
            <person name="Aleoshin V."/>
            <person name="Panchin Y.V."/>
        </authorList>
    </citation>
    <scope>NUCLEOTIDE SEQUENCE [LARGE SCALE GENOMIC DNA]</scope>
    <source>
        <strain evidence="5">Intl2013</strain>
        <tissue evidence="5">Whole animal</tissue>
    </source>
</reference>
<dbReference type="InterPro" id="IPR000719">
    <property type="entry name" value="Prot_kinase_dom"/>
</dbReference>
<sequence>MYNFDNSINIIDEVVNGNIIAVREWLDDSSNYLNICDSHGLTLIHMAAIHGHTMIAKFLIDNGILVDKVNMTGDTPLHMAASYGNFNILKLILSQNVIVDAFNKYGNTPLHYACFFNHLTCIELLINNGANVMQRNLNGKAPIAYITKNMRKKLTDKILRLDENSQYKVCNMKNGVFNINIRPRNFTKSVYIDIKEVSDINHIYSDYTASYYSGVWKSVNINIKTLICGNLTKLQIMDFKLDFLQLRIFNNSSIRPVIAAAIDTTGVSLIYEEPENGCLYDVIHGGILDILDYQTSVSIAKNICDGMNYLHNKHSISMNFTLSSFSISIGYQFRAQISMFDYRFNFLDKNIELNMAYKAPESISHAFDNYDKQLADIWSFGVILWEMVTNMPPFKDIPPMVVGLQICLENLRLPQPTTNTYLTSIINMCLCETPSGRPQFNQLAPILKKMLYAASLLSADRHQSKLVEPIYS</sequence>
<dbReference type="PROSITE" id="PS50011">
    <property type="entry name" value="PROTEIN_KINASE_DOM"/>
    <property type="match status" value="1"/>
</dbReference>
<dbReference type="Pfam" id="PF07714">
    <property type="entry name" value="PK_Tyr_Ser-Thr"/>
    <property type="match status" value="1"/>
</dbReference>
<dbReference type="Gene3D" id="1.25.40.20">
    <property type="entry name" value="Ankyrin repeat-containing domain"/>
    <property type="match status" value="1"/>
</dbReference>
<dbReference type="PANTHER" id="PTHR24198">
    <property type="entry name" value="ANKYRIN REPEAT AND PROTEIN KINASE DOMAIN-CONTAINING PROTEIN"/>
    <property type="match status" value="1"/>
</dbReference>
<name>A0A177AUW2_9BILA</name>
<dbReference type="GO" id="GO:0007229">
    <property type="term" value="P:integrin-mediated signaling pathway"/>
    <property type="evidence" value="ECO:0007669"/>
    <property type="project" value="UniProtKB-KW"/>
</dbReference>
<evidence type="ECO:0000313" key="6">
    <source>
        <dbReference type="Proteomes" id="UP000078046"/>
    </source>
</evidence>
<evidence type="ECO:0000256" key="3">
    <source>
        <dbReference type="PROSITE-ProRule" id="PRU00023"/>
    </source>
</evidence>
<dbReference type="PANTHER" id="PTHR24198:SF194">
    <property type="entry name" value="INVERSIN-A"/>
    <property type="match status" value="1"/>
</dbReference>
<dbReference type="GO" id="GO:0005524">
    <property type="term" value="F:ATP binding"/>
    <property type="evidence" value="ECO:0007669"/>
    <property type="project" value="InterPro"/>
</dbReference>
<dbReference type="Gene3D" id="1.10.510.10">
    <property type="entry name" value="Transferase(Phosphotransferase) domain 1"/>
    <property type="match status" value="1"/>
</dbReference>
<dbReference type="InterPro" id="IPR036770">
    <property type="entry name" value="Ankyrin_rpt-contain_sf"/>
</dbReference>
<evidence type="ECO:0000313" key="5">
    <source>
        <dbReference type="EMBL" id="OAF65004.1"/>
    </source>
</evidence>
<protein>
    <submittedName>
        <fullName evidence="5">Integrin-linked protein kinase</fullName>
    </submittedName>
</protein>
<dbReference type="SUPFAM" id="SSF48403">
    <property type="entry name" value="Ankyrin repeat"/>
    <property type="match status" value="1"/>
</dbReference>
<evidence type="ECO:0000256" key="2">
    <source>
        <dbReference type="ARBA" id="ARBA00023043"/>
    </source>
</evidence>
<keyword evidence="5" id="KW-0808">Transferase</keyword>